<keyword evidence="1" id="KW-0812">Transmembrane</keyword>
<feature type="transmembrane region" description="Helical" evidence="1">
    <location>
        <begin position="12"/>
        <end position="29"/>
    </location>
</feature>
<gene>
    <name evidence="2" type="ORF">HNQ50_001439</name>
</gene>
<evidence type="ECO:0008006" key="4">
    <source>
        <dbReference type="Google" id="ProtNLM"/>
    </source>
</evidence>
<feature type="transmembrane region" description="Helical" evidence="1">
    <location>
        <begin position="74"/>
        <end position="100"/>
    </location>
</feature>
<sequence>MDWSWLTKYFDSVVAWFLGLVKAAFGAVWDMVTDLFVALIEMFFNALLTLLNLITVPDFMSGGIDALTSSMPGWMLFFMSATGFGPALALIGAGVGFRLLRKLATLGQW</sequence>
<dbReference type="Proteomes" id="UP000543030">
    <property type="component" value="Unassembled WGS sequence"/>
</dbReference>
<dbReference type="AlphaFoldDB" id="A0A840RCN0"/>
<proteinExistence type="predicted"/>
<reference evidence="2 3" key="1">
    <citation type="submission" date="2020-08" db="EMBL/GenBank/DDBJ databases">
        <title>Genomic Encyclopedia of Type Strains, Phase IV (KMG-IV): sequencing the most valuable type-strain genomes for metagenomic binning, comparative biology and taxonomic classification.</title>
        <authorList>
            <person name="Goeker M."/>
        </authorList>
    </citation>
    <scope>NUCLEOTIDE SEQUENCE [LARGE SCALE GENOMIC DNA]</scope>
    <source>
        <strain evidence="2 3">DSM 18233</strain>
    </source>
</reference>
<comment type="caution">
    <text evidence="2">The sequence shown here is derived from an EMBL/GenBank/DDBJ whole genome shotgun (WGS) entry which is preliminary data.</text>
</comment>
<organism evidence="2 3">
    <name type="scientific">Silvimonas terrae</name>
    <dbReference type="NCBI Taxonomy" id="300266"/>
    <lineage>
        <taxon>Bacteria</taxon>
        <taxon>Pseudomonadati</taxon>
        <taxon>Pseudomonadota</taxon>
        <taxon>Betaproteobacteria</taxon>
        <taxon>Neisseriales</taxon>
        <taxon>Chitinibacteraceae</taxon>
        <taxon>Silvimonas</taxon>
    </lineage>
</organism>
<accession>A0A840RCN0</accession>
<dbReference type="EMBL" id="JACHHN010000002">
    <property type="protein sequence ID" value="MBB5190717.1"/>
    <property type="molecule type" value="Genomic_DNA"/>
</dbReference>
<evidence type="ECO:0000313" key="3">
    <source>
        <dbReference type="Proteomes" id="UP000543030"/>
    </source>
</evidence>
<dbReference type="RefSeq" id="WP_184098977.1">
    <property type="nucleotide sequence ID" value="NZ_JACHHN010000002.1"/>
</dbReference>
<name>A0A840RCN0_9NEIS</name>
<keyword evidence="1" id="KW-0472">Membrane</keyword>
<keyword evidence="1" id="KW-1133">Transmembrane helix</keyword>
<feature type="transmembrane region" description="Helical" evidence="1">
    <location>
        <begin position="36"/>
        <end position="54"/>
    </location>
</feature>
<keyword evidence="3" id="KW-1185">Reference proteome</keyword>
<evidence type="ECO:0000256" key="1">
    <source>
        <dbReference type="SAM" id="Phobius"/>
    </source>
</evidence>
<evidence type="ECO:0000313" key="2">
    <source>
        <dbReference type="EMBL" id="MBB5190717.1"/>
    </source>
</evidence>
<protein>
    <recommendedName>
        <fullName evidence="4">Minor coat protein</fullName>
    </recommendedName>
</protein>